<evidence type="ECO:0000256" key="1">
    <source>
        <dbReference type="SAM" id="MobiDB-lite"/>
    </source>
</evidence>
<dbReference type="Proteomes" id="UP000800235">
    <property type="component" value="Unassembled WGS sequence"/>
</dbReference>
<feature type="compositionally biased region" description="Low complexity" evidence="1">
    <location>
        <begin position="373"/>
        <end position="387"/>
    </location>
</feature>
<feature type="region of interest" description="Disordered" evidence="1">
    <location>
        <begin position="317"/>
        <end position="415"/>
    </location>
</feature>
<keyword evidence="3" id="KW-1185">Reference proteome</keyword>
<comment type="caution">
    <text evidence="2">The sequence shown here is derived from an EMBL/GenBank/DDBJ whole genome shotgun (WGS) entry which is preliminary data.</text>
</comment>
<name>A0A9P4NL43_9PEZI</name>
<gene>
    <name evidence="2" type="ORF">EJ08DRAFT_368066</name>
</gene>
<sequence>MATPIPTPEPVSTRGMKNQVRIRGPKPDVSFPCNSLNQMERLLAEHIEKCHDGRLIPETVYAQFIFDSAVVLEITDLSDGIRDHFPHLAAIESQEGTGTLTVPAAVAPADDAKTKLRRQRAVGRVILKSISKVDGFNYSEKEAWDTKHADGYRFKYLCRDSLQNKERSTSKKDKGLNASAVVPPPGTEVSIEQSPSNGKLDIAKIPSNDCKGSIFVKFSQSQQILDVVYQHFPVHQQAPSNGSMPGSRSDVPSELNGSGPNDSGDPMETTEGASFQPLNSIPHNPFAAITATPVKVKKRKRTAKPVKEIMAEIDSSEVYAEDDYDMDDSAPPLPLVDPNFEPNPDDADFYRPSVVTLVPGQKAPPKKQAARPSYHAASEGSSSGSAYEGKHLKKKQAQKVAPKPKQKAAAVAAVG</sequence>
<dbReference type="OrthoDB" id="3251668at2759"/>
<dbReference type="EMBL" id="MU007063">
    <property type="protein sequence ID" value="KAF2426538.1"/>
    <property type="molecule type" value="Genomic_DNA"/>
</dbReference>
<feature type="compositionally biased region" description="Polar residues" evidence="1">
    <location>
        <begin position="237"/>
        <end position="246"/>
    </location>
</feature>
<organism evidence="2 3">
    <name type="scientific">Tothia fuscella</name>
    <dbReference type="NCBI Taxonomy" id="1048955"/>
    <lineage>
        <taxon>Eukaryota</taxon>
        <taxon>Fungi</taxon>
        <taxon>Dikarya</taxon>
        <taxon>Ascomycota</taxon>
        <taxon>Pezizomycotina</taxon>
        <taxon>Dothideomycetes</taxon>
        <taxon>Pleosporomycetidae</taxon>
        <taxon>Venturiales</taxon>
        <taxon>Cylindrosympodiaceae</taxon>
        <taxon>Tothia</taxon>
    </lineage>
</organism>
<accession>A0A9P4NL43</accession>
<evidence type="ECO:0000313" key="2">
    <source>
        <dbReference type="EMBL" id="KAF2426538.1"/>
    </source>
</evidence>
<feature type="compositionally biased region" description="Basic residues" evidence="1">
    <location>
        <begin position="391"/>
        <end position="406"/>
    </location>
</feature>
<reference evidence="2" key="1">
    <citation type="journal article" date="2020" name="Stud. Mycol.">
        <title>101 Dothideomycetes genomes: a test case for predicting lifestyles and emergence of pathogens.</title>
        <authorList>
            <person name="Haridas S."/>
            <person name="Albert R."/>
            <person name="Binder M."/>
            <person name="Bloem J."/>
            <person name="Labutti K."/>
            <person name="Salamov A."/>
            <person name="Andreopoulos B."/>
            <person name="Baker S."/>
            <person name="Barry K."/>
            <person name="Bills G."/>
            <person name="Bluhm B."/>
            <person name="Cannon C."/>
            <person name="Castanera R."/>
            <person name="Culley D."/>
            <person name="Daum C."/>
            <person name="Ezra D."/>
            <person name="Gonzalez J."/>
            <person name="Henrissat B."/>
            <person name="Kuo A."/>
            <person name="Liang C."/>
            <person name="Lipzen A."/>
            <person name="Lutzoni F."/>
            <person name="Magnuson J."/>
            <person name="Mondo S."/>
            <person name="Nolan M."/>
            <person name="Ohm R."/>
            <person name="Pangilinan J."/>
            <person name="Park H.-J."/>
            <person name="Ramirez L."/>
            <person name="Alfaro M."/>
            <person name="Sun H."/>
            <person name="Tritt A."/>
            <person name="Yoshinaga Y."/>
            <person name="Zwiers L.-H."/>
            <person name="Turgeon B."/>
            <person name="Goodwin S."/>
            <person name="Spatafora J."/>
            <person name="Crous P."/>
            <person name="Grigoriev I."/>
        </authorList>
    </citation>
    <scope>NUCLEOTIDE SEQUENCE</scope>
    <source>
        <strain evidence="2">CBS 130266</strain>
    </source>
</reference>
<feature type="region of interest" description="Disordered" evidence="1">
    <location>
        <begin position="165"/>
        <end position="195"/>
    </location>
</feature>
<evidence type="ECO:0000313" key="3">
    <source>
        <dbReference type="Proteomes" id="UP000800235"/>
    </source>
</evidence>
<feature type="region of interest" description="Disordered" evidence="1">
    <location>
        <begin position="236"/>
        <end position="280"/>
    </location>
</feature>
<feature type="compositionally biased region" description="Acidic residues" evidence="1">
    <location>
        <begin position="319"/>
        <end position="328"/>
    </location>
</feature>
<dbReference type="AlphaFoldDB" id="A0A9P4NL43"/>
<proteinExistence type="predicted"/>
<protein>
    <submittedName>
        <fullName evidence="2">Uncharacterized protein</fullName>
    </submittedName>
</protein>
<feature type="compositionally biased region" description="Polar residues" evidence="1">
    <location>
        <begin position="271"/>
        <end position="280"/>
    </location>
</feature>
<feature type="compositionally biased region" description="Basic and acidic residues" evidence="1">
    <location>
        <begin position="165"/>
        <end position="175"/>
    </location>
</feature>